<dbReference type="GO" id="GO:1990281">
    <property type="term" value="C:efflux pump complex"/>
    <property type="evidence" value="ECO:0007669"/>
    <property type="project" value="TreeGrafter"/>
</dbReference>
<dbReference type="AlphaFoldDB" id="A0A643FA91"/>
<dbReference type="InterPro" id="IPR006143">
    <property type="entry name" value="RND_pump_MFP"/>
</dbReference>
<keyword evidence="4" id="KW-0472">Membrane</keyword>
<reference evidence="8 9" key="1">
    <citation type="submission" date="2019-09" db="EMBL/GenBank/DDBJ databases">
        <title>Draft genome sequences of 48 bacterial type strains from the CCUG.</title>
        <authorList>
            <person name="Tunovic T."/>
            <person name="Pineiro-Iglesias B."/>
            <person name="Unosson C."/>
            <person name="Inganas E."/>
            <person name="Ohlen M."/>
            <person name="Cardew S."/>
            <person name="Jensie-Markopoulos S."/>
            <person name="Salva-Serra F."/>
            <person name="Jaen-Luchoro D."/>
            <person name="Karlsson R."/>
            <person name="Svensson-Stadler L."/>
            <person name="Chun J."/>
            <person name="Moore E."/>
        </authorList>
    </citation>
    <scope>NUCLEOTIDE SEQUENCE [LARGE SCALE GENOMIC DNA]</scope>
    <source>
        <strain evidence="8 9">CCUG 30977</strain>
    </source>
</reference>
<proteinExistence type="inferred from homology"/>
<dbReference type="RefSeq" id="WP_151124837.1">
    <property type="nucleotide sequence ID" value="NZ_CP088081.1"/>
</dbReference>
<feature type="transmembrane region" description="Helical" evidence="4">
    <location>
        <begin position="40"/>
        <end position="58"/>
    </location>
</feature>
<feature type="domain" description="Multidrug resistance protein MdtA-like alpha-helical hairpin" evidence="5">
    <location>
        <begin position="146"/>
        <end position="214"/>
    </location>
</feature>
<dbReference type="Pfam" id="PF25954">
    <property type="entry name" value="Beta-barrel_RND_2"/>
    <property type="match status" value="1"/>
</dbReference>
<protein>
    <submittedName>
        <fullName evidence="8">Efflux RND transporter periplasmic adaptor subunit</fullName>
    </submittedName>
</protein>
<dbReference type="Gene3D" id="2.40.420.20">
    <property type="match status" value="1"/>
</dbReference>
<dbReference type="Gene3D" id="2.40.30.170">
    <property type="match status" value="1"/>
</dbReference>
<dbReference type="SUPFAM" id="SSF111369">
    <property type="entry name" value="HlyD-like secretion proteins"/>
    <property type="match status" value="1"/>
</dbReference>
<feature type="region of interest" description="Disordered" evidence="3">
    <location>
        <begin position="1"/>
        <end position="32"/>
    </location>
</feature>
<evidence type="ECO:0000259" key="7">
    <source>
        <dbReference type="Pfam" id="PF25954"/>
    </source>
</evidence>
<evidence type="ECO:0000256" key="4">
    <source>
        <dbReference type="SAM" id="Phobius"/>
    </source>
</evidence>
<dbReference type="Gene3D" id="1.10.287.470">
    <property type="entry name" value="Helix hairpin bin"/>
    <property type="match status" value="1"/>
</dbReference>
<sequence length="435" mass="44920">MVDPSHASPASAPPPPAAPTGLAGLKIQRGAGPARRRRRWPVVLAVGVAIAVAVGLFGPHTTEVQATAVQTAYGSQQYNLLAASGYVVAQRRAAVASKATGRLVALEVREGSVLKKGDLIARLDASDVLASLSASQAGVQQAEAALRQAQASQAQAQAQQALAEDNLRRTEGLAAQNFVSPQAVETARTQARAAQAATAAAVAGVGTARAGLAQAQAQVQVQQVNRDFTEIRAPFDCVVLVKNANVGDLITPFSNASGTSGAVVTVADMSTLEVEADVSESNVAQVKPDQPVEITLDAIPGVRFRGSVSRIVPTVDRAKATVMTKVRFEQLDPRILPEMSAKVSFLSQAVSAADQQPVLAVPPQAIVPRDGHEVVFRIGADDKASAVTVAKGRTLGDVVELRQAGGLKAGDRLVLSPPEGLKDQARVKVAAAGAK</sequence>
<comment type="similarity">
    <text evidence="1">Belongs to the membrane fusion protein (MFP) (TC 8.A.1) family.</text>
</comment>
<dbReference type="Gene3D" id="2.40.50.100">
    <property type="match status" value="1"/>
</dbReference>
<dbReference type="GO" id="GO:0015562">
    <property type="term" value="F:efflux transmembrane transporter activity"/>
    <property type="evidence" value="ECO:0007669"/>
    <property type="project" value="TreeGrafter"/>
</dbReference>
<evidence type="ECO:0000313" key="8">
    <source>
        <dbReference type="EMBL" id="KAB0579720.1"/>
    </source>
</evidence>
<feature type="coiled-coil region" evidence="2">
    <location>
        <begin position="139"/>
        <end position="166"/>
    </location>
</feature>
<dbReference type="NCBIfam" id="TIGR01730">
    <property type="entry name" value="RND_mfp"/>
    <property type="match status" value="1"/>
</dbReference>
<dbReference type="PANTHER" id="PTHR30469:SF38">
    <property type="entry name" value="HLYD FAMILY SECRETION PROTEIN"/>
    <property type="match status" value="1"/>
</dbReference>
<dbReference type="Pfam" id="PF25917">
    <property type="entry name" value="BSH_RND"/>
    <property type="match status" value="1"/>
</dbReference>
<dbReference type="InterPro" id="IPR058625">
    <property type="entry name" value="MdtA-like_BSH"/>
</dbReference>
<evidence type="ECO:0000259" key="5">
    <source>
        <dbReference type="Pfam" id="PF25876"/>
    </source>
</evidence>
<dbReference type="FunFam" id="2.40.30.170:FF:000010">
    <property type="entry name" value="Efflux RND transporter periplasmic adaptor subunit"/>
    <property type="match status" value="1"/>
</dbReference>
<dbReference type="Proteomes" id="UP000430120">
    <property type="component" value="Unassembled WGS sequence"/>
</dbReference>
<accession>A0A643FA91</accession>
<evidence type="ECO:0000259" key="6">
    <source>
        <dbReference type="Pfam" id="PF25917"/>
    </source>
</evidence>
<dbReference type="InterPro" id="IPR058792">
    <property type="entry name" value="Beta-barrel_RND_2"/>
</dbReference>
<gene>
    <name evidence="8" type="ORF">F7Q92_14470</name>
</gene>
<dbReference type="Pfam" id="PF25876">
    <property type="entry name" value="HH_MFP_RND"/>
    <property type="match status" value="1"/>
</dbReference>
<organism evidence="8 9">
    <name type="scientific">Ideonella dechloratans</name>
    <dbReference type="NCBI Taxonomy" id="36863"/>
    <lineage>
        <taxon>Bacteria</taxon>
        <taxon>Pseudomonadati</taxon>
        <taxon>Pseudomonadota</taxon>
        <taxon>Betaproteobacteria</taxon>
        <taxon>Burkholderiales</taxon>
        <taxon>Sphaerotilaceae</taxon>
        <taxon>Ideonella</taxon>
    </lineage>
</organism>
<dbReference type="InterPro" id="IPR058624">
    <property type="entry name" value="MdtA-like_HH"/>
</dbReference>
<dbReference type="PANTHER" id="PTHR30469">
    <property type="entry name" value="MULTIDRUG RESISTANCE PROTEIN MDTA"/>
    <property type="match status" value="1"/>
</dbReference>
<evidence type="ECO:0000313" key="9">
    <source>
        <dbReference type="Proteomes" id="UP000430120"/>
    </source>
</evidence>
<feature type="domain" description="Multidrug resistance protein MdtA-like barrel-sandwich hybrid" evidence="6">
    <location>
        <begin position="91"/>
        <end position="251"/>
    </location>
</feature>
<evidence type="ECO:0000256" key="1">
    <source>
        <dbReference type="ARBA" id="ARBA00009477"/>
    </source>
</evidence>
<feature type="domain" description="CusB-like beta-barrel" evidence="7">
    <location>
        <begin position="274"/>
        <end position="348"/>
    </location>
</feature>
<keyword evidence="2" id="KW-0175">Coiled coil</keyword>
<keyword evidence="4" id="KW-0812">Transmembrane</keyword>
<dbReference type="OrthoDB" id="9789643at2"/>
<feature type="compositionally biased region" description="Low complexity" evidence="3">
    <location>
        <begin position="1"/>
        <end position="10"/>
    </location>
</feature>
<keyword evidence="9" id="KW-1185">Reference proteome</keyword>
<comment type="caution">
    <text evidence="8">The sequence shown here is derived from an EMBL/GenBank/DDBJ whole genome shotgun (WGS) entry which is preliminary data.</text>
</comment>
<name>A0A643FA91_IDEDE</name>
<evidence type="ECO:0000256" key="2">
    <source>
        <dbReference type="SAM" id="Coils"/>
    </source>
</evidence>
<evidence type="ECO:0000256" key="3">
    <source>
        <dbReference type="SAM" id="MobiDB-lite"/>
    </source>
</evidence>
<dbReference type="EMBL" id="VZPB01000036">
    <property type="protein sequence ID" value="KAB0579720.1"/>
    <property type="molecule type" value="Genomic_DNA"/>
</dbReference>
<keyword evidence="4" id="KW-1133">Transmembrane helix</keyword>